<dbReference type="SUPFAM" id="SSF56784">
    <property type="entry name" value="HAD-like"/>
    <property type="match status" value="1"/>
</dbReference>
<evidence type="ECO:0000313" key="1">
    <source>
        <dbReference type="EMBL" id="GGM67354.1"/>
    </source>
</evidence>
<sequence length="269" mass="28042">MPAPDWIPRLVALDIDETLLRPGLGISPAVRSAVHRVVRAGTEVVLATGRTALGTRPIVAGLGLAAGHVLCSNGSVRLDAATGEAVHMTPFDPGPVLHRLAELLPGAVFGAELVGIGNLVTAHFGAYGLTGEFLAGLDEVANARTPRLTVWWPGRNAEEMNELVADLELPGASFTVDHVHAWLTAVAPGVSKGGALEQLRTELKVPVDSTMAVGDGYNDVEMLRWAAHGVAMGQAPPDVRAVADEVTGTVQEDGLVTALDRWFSLPAAG</sequence>
<gene>
    <name evidence="1" type="ORF">GCM10012275_42450</name>
</gene>
<dbReference type="Gene3D" id="3.40.50.1000">
    <property type="entry name" value="HAD superfamily/HAD-like"/>
    <property type="match status" value="1"/>
</dbReference>
<dbReference type="GO" id="GO:0000287">
    <property type="term" value="F:magnesium ion binding"/>
    <property type="evidence" value="ECO:0007669"/>
    <property type="project" value="TreeGrafter"/>
</dbReference>
<organism evidence="1 2">
    <name type="scientific">Longimycelium tulufanense</name>
    <dbReference type="NCBI Taxonomy" id="907463"/>
    <lineage>
        <taxon>Bacteria</taxon>
        <taxon>Bacillati</taxon>
        <taxon>Actinomycetota</taxon>
        <taxon>Actinomycetes</taxon>
        <taxon>Pseudonocardiales</taxon>
        <taxon>Pseudonocardiaceae</taxon>
        <taxon>Longimycelium</taxon>
    </lineage>
</organism>
<dbReference type="InterPro" id="IPR023214">
    <property type="entry name" value="HAD_sf"/>
</dbReference>
<dbReference type="PANTHER" id="PTHR10000:SF8">
    <property type="entry name" value="HAD SUPERFAMILY HYDROLASE-LIKE, TYPE 3"/>
    <property type="match status" value="1"/>
</dbReference>
<dbReference type="EMBL" id="BMMK01000021">
    <property type="protein sequence ID" value="GGM67354.1"/>
    <property type="molecule type" value="Genomic_DNA"/>
</dbReference>
<keyword evidence="2" id="KW-1185">Reference proteome</keyword>
<evidence type="ECO:0000313" key="2">
    <source>
        <dbReference type="Proteomes" id="UP000637578"/>
    </source>
</evidence>
<dbReference type="InterPro" id="IPR036412">
    <property type="entry name" value="HAD-like_sf"/>
</dbReference>
<dbReference type="Gene3D" id="3.30.1240.10">
    <property type="match status" value="1"/>
</dbReference>
<dbReference type="PROSITE" id="PS01229">
    <property type="entry name" value="COF_2"/>
    <property type="match status" value="1"/>
</dbReference>
<comment type="caution">
    <text evidence="1">The sequence shown here is derived from an EMBL/GenBank/DDBJ whole genome shotgun (WGS) entry which is preliminary data.</text>
</comment>
<dbReference type="Proteomes" id="UP000637578">
    <property type="component" value="Unassembled WGS sequence"/>
</dbReference>
<name>A0A8J3CEI4_9PSEU</name>
<dbReference type="GO" id="GO:0016791">
    <property type="term" value="F:phosphatase activity"/>
    <property type="evidence" value="ECO:0007669"/>
    <property type="project" value="TreeGrafter"/>
</dbReference>
<dbReference type="Pfam" id="PF08282">
    <property type="entry name" value="Hydrolase_3"/>
    <property type="match status" value="2"/>
</dbReference>
<dbReference type="GO" id="GO:0005829">
    <property type="term" value="C:cytosol"/>
    <property type="evidence" value="ECO:0007669"/>
    <property type="project" value="TreeGrafter"/>
</dbReference>
<dbReference type="AlphaFoldDB" id="A0A8J3CEI4"/>
<dbReference type="RefSeq" id="WP_189060140.1">
    <property type="nucleotide sequence ID" value="NZ_BMMK01000021.1"/>
</dbReference>
<dbReference type="InterPro" id="IPR006379">
    <property type="entry name" value="HAD-SF_hydro_IIB"/>
</dbReference>
<accession>A0A8J3CEI4</accession>
<reference evidence="1" key="1">
    <citation type="journal article" date="2014" name="Int. J. Syst. Evol. Microbiol.">
        <title>Complete genome sequence of Corynebacterium casei LMG S-19264T (=DSM 44701T), isolated from a smear-ripened cheese.</title>
        <authorList>
            <consortium name="US DOE Joint Genome Institute (JGI-PGF)"/>
            <person name="Walter F."/>
            <person name="Albersmeier A."/>
            <person name="Kalinowski J."/>
            <person name="Ruckert C."/>
        </authorList>
    </citation>
    <scope>NUCLEOTIDE SEQUENCE</scope>
    <source>
        <strain evidence="1">CGMCC 4.5737</strain>
    </source>
</reference>
<reference evidence="1" key="2">
    <citation type="submission" date="2020-09" db="EMBL/GenBank/DDBJ databases">
        <authorList>
            <person name="Sun Q."/>
            <person name="Zhou Y."/>
        </authorList>
    </citation>
    <scope>NUCLEOTIDE SEQUENCE</scope>
    <source>
        <strain evidence="1">CGMCC 4.5737</strain>
    </source>
</reference>
<dbReference type="PANTHER" id="PTHR10000">
    <property type="entry name" value="PHOSPHOSERINE PHOSPHATASE"/>
    <property type="match status" value="1"/>
</dbReference>
<proteinExistence type="predicted"/>
<dbReference type="NCBIfam" id="TIGR01484">
    <property type="entry name" value="HAD-SF-IIB"/>
    <property type="match status" value="1"/>
</dbReference>
<protein>
    <submittedName>
        <fullName evidence="1">Haloacid dehalogenase</fullName>
    </submittedName>
</protein>